<dbReference type="Proteomes" id="UP001234297">
    <property type="component" value="Chromosome 1"/>
</dbReference>
<organism evidence="1 2">
    <name type="scientific">Persea americana</name>
    <name type="common">Avocado</name>
    <dbReference type="NCBI Taxonomy" id="3435"/>
    <lineage>
        <taxon>Eukaryota</taxon>
        <taxon>Viridiplantae</taxon>
        <taxon>Streptophyta</taxon>
        <taxon>Embryophyta</taxon>
        <taxon>Tracheophyta</taxon>
        <taxon>Spermatophyta</taxon>
        <taxon>Magnoliopsida</taxon>
        <taxon>Magnoliidae</taxon>
        <taxon>Laurales</taxon>
        <taxon>Lauraceae</taxon>
        <taxon>Persea</taxon>
    </lineage>
</organism>
<comment type="caution">
    <text evidence="1">The sequence shown here is derived from an EMBL/GenBank/DDBJ whole genome shotgun (WGS) entry which is preliminary data.</text>
</comment>
<protein>
    <submittedName>
        <fullName evidence="1">Uncharacterized protein</fullName>
    </submittedName>
</protein>
<evidence type="ECO:0000313" key="1">
    <source>
        <dbReference type="EMBL" id="KAJ8649412.1"/>
    </source>
</evidence>
<accession>A0ACC2MWW3</accession>
<sequence length="115" mass="12544">MVEAGCFGVMFDGKEWVMGLGWNLEEGSTEREEGVAVLAGGGVECISLLASTSVSRLAPNWDELHRQRQRHITLSTSRIPLTASDRQSPISAPRKPAALLLPRRRQTQPLFSSAA</sequence>
<name>A0ACC2MWW3_PERAE</name>
<proteinExistence type="predicted"/>
<keyword evidence="2" id="KW-1185">Reference proteome</keyword>
<dbReference type="EMBL" id="CM056809">
    <property type="protein sequence ID" value="KAJ8649412.1"/>
    <property type="molecule type" value="Genomic_DNA"/>
</dbReference>
<reference evidence="1 2" key="1">
    <citation type="journal article" date="2022" name="Hortic Res">
        <title>A haplotype resolved chromosomal level avocado genome allows analysis of novel avocado genes.</title>
        <authorList>
            <person name="Nath O."/>
            <person name="Fletcher S.J."/>
            <person name="Hayward A."/>
            <person name="Shaw L.M."/>
            <person name="Masouleh A.K."/>
            <person name="Furtado A."/>
            <person name="Henry R.J."/>
            <person name="Mitter N."/>
        </authorList>
    </citation>
    <scope>NUCLEOTIDE SEQUENCE [LARGE SCALE GENOMIC DNA]</scope>
    <source>
        <strain evidence="2">cv. Hass</strain>
    </source>
</reference>
<gene>
    <name evidence="1" type="ORF">MRB53_002435</name>
</gene>
<evidence type="ECO:0000313" key="2">
    <source>
        <dbReference type="Proteomes" id="UP001234297"/>
    </source>
</evidence>